<evidence type="ECO:0000313" key="2">
    <source>
        <dbReference type="Proteomes" id="UP000184029"/>
    </source>
</evidence>
<proteinExistence type="predicted"/>
<dbReference type="KEGG" id="bcoa:BF29_2994"/>
<name>A0A8B4BVX9_HEYCO</name>
<accession>A0A8B4BVX9</accession>
<comment type="caution">
    <text evidence="1">The sequence shown here is derived from an EMBL/GenBank/DDBJ whole genome shotgun (WGS) entry which is preliminary data.</text>
</comment>
<dbReference type="Proteomes" id="UP000184029">
    <property type="component" value="Unassembled WGS sequence"/>
</dbReference>
<evidence type="ECO:0000313" key="1">
    <source>
        <dbReference type="EMBL" id="SHF60218.1"/>
    </source>
</evidence>
<dbReference type="EMBL" id="FQUB01000054">
    <property type="protein sequence ID" value="SHF60218.1"/>
    <property type="molecule type" value="Genomic_DNA"/>
</dbReference>
<gene>
    <name evidence="1" type="ORF">SAMN02745208_02347</name>
</gene>
<dbReference type="AlphaFoldDB" id="A0A8B4BVX9"/>
<organism evidence="1 2">
    <name type="scientific">Heyndrickxia coagulans DSM 1 = ATCC 7050</name>
    <dbReference type="NCBI Taxonomy" id="1121088"/>
    <lineage>
        <taxon>Bacteria</taxon>
        <taxon>Bacillati</taxon>
        <taxon>Bacillota</taxon>
        <taxon>Bacilli</taxon>
        <taxon>Bacillales</taxon>
        <taxon>Bacillaceae</taxon>
        <taxon>Heyndrickxia</taxon>
    </lineage>
</organism>
<protein>
    <submittedName>
        <fullName evidence="1">Uncharacterized protein</fullName>
    </submittedName>
</protein>
<reference evidence="1 2" key="1">
    <citation type="submission" date="2016-11" db="EMBL/GenBank/DDBJ databases">
        <authorList>
            <person name="Varghese N."/>
            <person name="Submissions S."/>
        </authorList>
    </citation>
    <scope>NUCLEOTIDE SEQUENCE [LARGE SCALE GENOMIC DNA]</scope>
    <source>
        <strain evidence="1 2">DSM 1</strain>
    </source>
</reference>
<sequence>MYKPLPFAGWIIFRFAVVHIPQSSASHNLPAFSRIPAACMLHFRKIHAIDGTLRAEREHS</sequence>